<accession>A0A8J2KLF6</accession>
<dbReference type="EMBL" id="CAJVCH010441299">
    <property type="protein sequence ID" value="CAG7819173.1"/>
    <property type="molecule type" value="Genomic_DNA"/>
</dbReference>
<comment type="caution">
    <text evidence="1">The sequence shown here is derived from an EMBL/GenBank/DDBJ whole genome shotgun (WGS) entry which is preliminary data.</text>
</comment>
<name>A0A8J2KLF6_9HEXA</name>
<proteinExistence type="predicted"/>
<dbReference type="AlphaFoldDB" id="A0A8J2KLF6"/>
<organism evidence="1 2">
    <name type="scientific">Allacma fusca</name>
    <dbReference type="NCBI Taxonomy" id="39272"/>
    <lineage>
        <taxon>Eukaryota</taxon>
        <taxon>Metazoa</taxon>
        <taxon>Ecdysozoa</taxon>
        <taxon>Arthropoda</taxon>
        <taxon>Hexapoda</taxon>
        <taxon>Collembola</taxon>
        <taxon>Symphypleona</taxon>
        <taxon>Sminthuridae</taxon>
        <taxon>Allacma</taxon>
    </lineage>
</organism>
<feature type="non-terminal residue" evidence="1">
    <location>
        <position position="64"/>
    </location>
</feature>
<dbReference type="Proteomes" id="UP000708208">
    <property type="component" value="Unassembled WGS sequence"/>
</dbReference>
<evidence type="ECO:0000313" key="1">
    <source>
        <dbReference type="EMBL" id="CAG7819173.1"/>
    </source>
</evidence>
<feature type="non-terminal residue" evidence="1">
    <location>
        <position position="1"/>
    </location>
</feature>
<keyword evidence="2" id="KW-1185">Reference proteome</keyword>
<reference evidence="1" key="1">
    <citation type="submission" date="2021-06" db="EMBL/GenBank/DDBJ databases">
        <authorList>
            <person name="Hodson N. C."/>
            <person name="Mongue J. A."/>
            <person name="Jaron S. K."/>
        </authorList>
    </citation>
    <scope>NUCLEOTIDE SEQUENCE</scope>
</reference>
<protein>
    <submittedName>
        <fullName evidence="1">Uncharacterized protein</fullName>
    </submittedName>
</protein>
<dbReference type="OrthoDB" id="6426647at2759"/>
<sequence length="64" mass="7019">SHSLSYTSTDSNVEPDLNAYIPTELDEQILEVTVALDKGDRRFGFSVIGGREEGFPPCIDEISS</sequence>
<gene>
    <name evidence="1" type="ORF">AFUS01_LOCUS29636</name>
</gene>
<evidence type="ECO:0000313" key="2">
    <source>
        <dbReference type="Proteomes" id="UP000708208"/>
    </source>
</evidence>